<accession>A0ABY1L0B7</accession>
<proteinExistence type="predicted"/>
<dbReference type="Gene3D" id="2.180.10.10">
    <property type="entry name" value="RHS repeat-associated core"/>
    <property type="match status" value="1"/>
</dbReference>
<dbReference type="EMBL" id="FTOB01000007">
    <property type="protein sequence ID" value="SIT01214.1"/>
    <property type="molecule type" value="Genomic_DNA"/>
</dbReference>
<dbReference type="PANTHER" id="PTHR32305:SF15">
    <property type="entry name" value="PROTEIN RHSA-RELATED"/>
    <property type="match status" value="1"/>
</dbReference>
<dbReference type="PANTHER" id="PTHR32305">
    <property type="match status" value="1"/>
</dbReference>
<dbReference type="Proteomes" id="UP000185728">
    <property type="component" value="Unassembled WGS sequence"/>
</dbReference>
<dbReference type="RefSeq" id="WP_076456684.1">
    <property type="nucleotide sequence ID" value="NZ_FTOB01000007.1"/>
</dbReference>
<dbReference type="InterPro" id="IPR022385">
    <property type="entry name" value="Rhs_assc_core"/>
</dbReference>
<gene>
    <name evidence="1" type="ORF">SAMN05421766_1079</name>
</gene>
<sequence>MEDCPFQYLGQYKDAETGLYYNRFRYYSPDLGTYISQDPIGLESGEPNFYAYIKDSNCWIAPLGLLGIGEVAGYMSDAHKKDGLDAHEMLRNAFLKDSPLTDITTRSGAKGNPAMALNKPLHKAVHDAEARIKASLGMSRNQYFKRAKGNIRVMYQAMQEVLVDTGVITQQQLRNMRKQVEKFAKSKGCY</sequence>
<dbReference type="PRINTS" id="PR00394">
    <property type="entry name" value="RHSPROTEIN"/>
</dbReference>
<organism evidence="1 2">
    <name type="scientific">Zobellia uliginosa</name>
    <dbReference type="NCBI Taxonomy" id="143224"/>
    <lineage>
        <taxon>Bacteria</taxon>
        <taxon>Pseudomonadati</taxon>
        <taxon>Bacteroidota</taxon>
        <taxon>Flavobacteriia</taxon>
        <taxon>Flavobacteriales</taxon>
        <taxon>Flavobacteriaceae</taxon>
        <taxon>Zobellia</taxon>
    </lineage>
</organism>
<reference evidence="1 2" key="1">
    <citation type="submission" date="2017-01" db="EMBL/GenBank/DDBJ databases">
        <authorList>
            <person name="Varghese N."/>
            <person name="Submissions S."/>
        </authorList>
    </citation>
    <scope>NUCLEOTIDE SEQUENCE [LARGE SCALE GENOMIC DNA]</scope>
    <source>
        <strain evidence="1 2">DSM 2061</strain>
    </source>
</reference>
<comment type="caution">
    <text evidence="1">The sequence shown here is derived from an EMBL/GenBank/DDBJ whole genome shotgun (WGS) entry which is preliminary data.</text>
</comment>
<dbReference type="InterPro" id="IPR050708">
    <property type="entry name" value="T6SS_VgrG/RHS"/>
</dbReference>
<evidence type="ECO:0000313" key="2">
    <source>
        <dbReference type="Proteomes" id="UP000185728"/>
    </source>
</evidence>
<dbReference type="NCBIfam" id="TIGR03696">
    <property type="entry name" value="Rhs_assc_core"/>
    <property type="match status" value="1"/>
</dbReference>
<name>A0ABY1L0B7_9FLAO</name>
<keyword evidence="2" id="KW-1185">Reference proteome</keyword>
<protein>
    <submittedName>
        <fullName evidence="1">RHS repeat-associated core domain-containing protein</fullName>
    </submittedName>
</protein>
<evidence type="ECO:0000313" key="1">
    <source>
        <dbReference type="EMBL" id="SIT01214.1"/>
    </source>
</evidence>